<organism evidence="1">
    <name type="scientific">Paenibacillus sp. SYP-B3998</name>
    <dbReference type="NCBI Taxonomy" id="2678564"/>
    <lineage>
        <taxon>Bacteria</taxon>
        <taxon>Bacillati</taxon>
        <taxon>Bacillota</taxon>
        <taxon>Bacilli</taxon>
        <taxon>Bacillales</taxon>
        <taxon>Paenibacillaceae</taxon>
        <taxon>Paenibacillus</taxon>
    </lineage>
</organism>
<sequence>MSSNTQNSITIVVTSNYYNASYFRFEKDSSWDSTTYYSGWQQSQAGYYQYSYTFNGLQAGRSYYLKAYSYEYNGQIAPVESGGTYFSTQAAPLPPQGTPSVSADTAYSGGTHYINVYWSDVSGETGYYIYANDNYKAFANANETYKQISVDSEYTLYTIKVIPYNGSGNGNYGSTNVRSRDITAPIVNSYYATDIQKDYITMYASGSDSGSGMNGFDFYCYSSDGNTLINSATKYGSSAYCSFTGLAPDVSYVFKVRAFDNQLNYGSIGSNYSARTLKNRPYDFSWDNSKASGARFNVSSSEWNRFIGRINEFRIYKGLKGYGFTTAPYSDGKFYAFMFNQAVAAINEMNPPVHAPASQSSGGIIYASLLIDIVRSLNSVS</sequence>
<evidence type="ECO:0008006" key="2">
    <source>
        <dbReference type="Google" id="ProtNLM"/>
    </source>
</evidence>
<evidence type="ECO:0000313" key="1">
    <source>
        <dbReference type="EMBL" id="NEW08226.1"/>
    </source>
</evidence>
<gene>
    <name evidence="1" type="ORF">GK047_19685</name>
</gene>
<dbReference type="AlphaFoldDB" id="A0A6G4A160"/>
<dbReference type="RefSeq" id="WP_163950633.1">
    <property type="nucleotide sequence ID" value="NZ_JAAIKC010000008.1"/>
</dbReference>
<accession>A0A6G4A160</accession>
<proteinExistence type="predicted"/>
<dbReference type="SUPFAM" id="SSF49265">
    <property type="entry name" value="Fibronectin type III"/>
    <property type="match status" value="1"/>
</dbReference>
<protein>
    <recommendedName>
        <fullName evidence="2">Fibronectin type III domain-containing protein</fullName>
    </recommendedName>
</protein>
<reference evidence="1" key="1">
    <citation type="submission" date="2020-02" db="EMBL/GenBank/DDBJ databases">
        <authorList>
            <person name="Shen X.-R."/>
            <person name="Zhang Y.-X."/>
        </authorList>
    </citation>
    <scope>NUCLEOTIDE SEQUENCE</scope>
    <source>
        <strain evidence="1">SYP-B3998</strain>
    </source>
</reference>
<dbReference type="EMBL" id="JAAIKC010000008">
    <property type="protein sequence ID" value="NEW08226.1"/>
    <property type="molecule type" value="Genomic_DNA"/>
</dbReference>
<dbReference type="InterPro" id="IPR036116">
    <property type="entry name" value="FN3_sf"/>
</dbReference>
<comment type="caution">
    <text evidence="1">The sequence shown here is derived from an EMBL/GenBank/DDBJ whole genome shotgun (WGS) entry which is preliminary data.</text>
</comment>
<name>A0A6G4A160_9BACL</name>